<name>A0A7S0EDA5_9CRYP</name>
<evidence type="ECO:0000313" key="7">
    <source>
        <dbReference type="EMBL" id="CAD8481771.1"/>
    </source>
</evidence>
<dbReference type="EMBL" id="HBEO01013504">
    <property type="protein sequence ID" value="CAD8481771.1"/>
    <property type="molecule type" value="Transcribed_RNA"/>
</dbReference>
<dbReference type="Pfam" id="PF11527">
    <property type="entry name" value="ARL2_Bind_BART"/>
    <property type="match status" value="1"/>
</dbReference>
<dbReference type="AlphaFoldDB" id="A0A7S0EDA5"/>
<evidence type="ECO:0000256" key="1">
    <source>
        <dbReference type="ARBA" id="ARBA00004138"/>
    </source>
</evidence>
<dbReference type="InterPro" id="IPR023379">
    <property type="entry name" value="BART_dom"/>
</dbReference>
<proteinExistence type="predicted"/>
<evidence type="ECO:0000256" key="3">
    <source>
        <dbReference type="ARBA" id="ARBA00022490"/>
    </source>
</evidence>
<gene>
    <name evidence="7" type="ORF">HPHI1048_LOCUS9172</name>
</gene>
<dbReference type="InterPro" id="IPR042541">
    <property type="entry name" value="BART_sf"/>
</dbReference>
<keyword evidence="5" id="KW-0966">Cell projection</keyword>
<accession>A0A7S0EDA5</accession>
<dbReference type="GO" id="GO:0005737">
    <property type="term" value="C:cytoplasm"/>
    <property type="evidence" value="ECO:0007669"/>
    <property type="project" value="UniProtKB-SubCell"/>
</dbReference>
<evidence type="ECO:0000256" key="2">
    <source>
        <dbReference type="ARBA" id="ARBA00004496"/>
    </source>
</evidence>
<evidence type="ECO:0000256" key="4">
    <source>
        <dbReference type="ARBA" id="ARBA00023069"/>
    </source>
</evidence>
<dbReference type="PROSITE" id="PS50096">
    <property type="entry name" value="IQ"/>
    <property type="match status" value="1"/>
</dbReference>
<comment type="subcellular location">
    <subcellularLocation>
        <location evidence="1">Cell projection</location>
        <location evidence="1">Cilium</location>
    </subcellularLocation>
    <subcellularLocation>
        <location evidence="2">Cytoplasm</location>
    </subcellularLocation>
</comment>
<keyword evidence="3" id="KW-0963">Cytoplasm</keyword>
<organism evidence="7">
    <name type="scientific">Hanusia phi</name>
    <dbReference type="NCBI Taxonomy" id="3032"/>
    <lineage>
        <taxon>Eukaryota</taxon>
        <taxon>Cryptophyceae</taxon>
        <taxon>Pyrenomonadales</taxon>
        <taxon>Geminigeraceae</taxon>
        <taxon>Hanusia</taxon>
    </lineage>
</organism>
<keyword evidence="4" id="KW-0969">Cilium</keyword>
<reference evidence="7" key="1">
    <citation type="submission" date="2021-01" db="EMBL/GenBank/DDBJ databases">
        <authorList>
            <person name="Corre E."/>
            <person name="Pelletier E."/>
            <person name="Niang G."/>
            <person name="Scheremetjew M."/>
            <person name="Finn R."/>
            <person name="Kale V."/>
            <person name="Holt S."/>
            <person name="Cochrane G."/>
            <person name="Meng A."/>
            <person name="Brown T."/>
            <person name="Cohen L."/>
        </authorList>
    </citation>
    <scope>NUCLEOTIDE SEQUENCE</scope>
    <source>
        <strain evidence="7">CCMP325</strain>
    </source>
</reference>
<feature type="domain" description="BART" evidence="6">
    <location>
        <begin position="283"/>
        <end position="394"/>
    </location>
</feature>
<protein>
    <recommendedName>
        <fullName evidence="6">BART domain-containing protein</fullName>
    </recommendedName>
</protein>
<sequence>MPFSTSLQQWSRELQQDLEGTIQNSRFPTPNVKSTKFVQLYNEISGEILRPLAEHGDDGQGATTRSKSWWPVYRWAIAYSSPTFHANLVSHMIRSCGANLFPSRKEAEKKKAEFTFIAMHARGVPDWDLAGHDLAGAIREQGRREYQQYEDKLFARLMLSTAEAKRHMIRNTLDLIWLMPGQDRKHLPDLPLLFAAQTETSIIRSFGLITVGEMIIRIQCAARGFISKRRFRRVLERCDQRREGAAFRLVEERRRFLRALVKVQSWTRQTMAARLVRRRKEAATCLQKLAKFCGSSAFTDAFSSFFRQYSINFRSVELRNEQELRFYELYKLFLVRFERVLMQFSANENVHYQDLLDYCEISYGAGNLQTRRFIQEMFHLVKYDSFLKLMRKAGLEQKGIEYKFKEQVVSSKILNIIGSSRLLAKKIFHRHEMRIRDMTMDQVENSSATEEEMLLNFFAIYKPRRTVLSSSPLSPLTKVCRQIQLLAREKMRKRRITRRTSEGMCSADQ</sequence>
<evidence type="ECO:0000256" key="5">
    <source>
        <dbReference type="ARBA" id="ARBA00023273"/>
    </source>
</evidence>
<dbReference type="Gene3D" id="1.20.1520.10">
    <property type="entry name" value="ADP-ribosylation factor-like 2-binding protein, domain"/>
    <property type="match status" value="1"/>
</dbReference>
<dbReference type="GO" id="GO:0005929">
    <property type="term" value="C:cilium"/>
    <property type="evidence" value="ECO:0007669"/>
    <property type="project" value="UniProtKB-SubCell"/>
</dbReference>
<evidence type="ECO:0000259" key="6">
    <source>
        <dbReference type="Pfam" id="PF11527"/>
    </source>
</evidence>